<organism evidence="2 3">
    <name type="scientific">Chlorovirus heliozoae</name>
    <dbReference type="NCBI Taxonomy" id="322019"/>
    <lineage>
        <taxon>Viruses</taxon>
        <taxon>Varidnaviria</taxon>
        <taxon>Bamfordvirae</taxon>
        <taxon>Nucleocytoviricota</taxon>
        <taxon>Megaviricetes</taxon>
        <taxon>Algavirales</taxon>
        <taxon>Phycodnaviridae</taxon>
        <taxon>Chlorovirus</taxon>
    </lineage>
</organism>
<dbReference type="PANTHER" id="PTHR31377">
    <property type="entry name" value="AGMATINE DEIMINASE-RELATED"/>
    <property type="match status" value="1"/>
</dbReference>
<keyword evidence="3" id="KW-1185">Reference proteome</keyword>
<dbReference type="InterPro" id="IPR017754">
    <property type="entry name" value="Agmatine_deiminase"/>
</dbReference>
<accession>A7KA66</accession>
<evidence type="ECO:0000256" key="1">
    <source>
        <dbReference type="ARBA" id="ARBA00022801"/>
    </source>
</evidence>
<proteinExistence type="inferred from homology"/>
<name>A7KA66_9PHYC</name>
<keyword evidence="1" id="KW-0378">Hydrolase</keyword>
<dbReference type="NCBIfam" id="NF010070">
    <property type="entry name" value="PRK13551.1"/>
    <property type="match status" value="1"/>
</dbReference>
<dbReference type="GO" id="GO:0009446">
    <property type="term" value="P:putrescine biosynthetic process"/>
    <property type="evidence" value="ECO:0007669"/>
    <property type="project" value="InterPro"/>
</dbReference>
<reference evidence="2 3" key="1">
    <citation type="submission" date="2006-09" db="EMBL/GenBank/DDBJ databases">
        <title>Sequence and annotation of the 288-kb ATCV-1 virus that infects an endosymbiotic Chlorella strain of the heliozoon Acanthocystis turfacea.</title>
        <authorList>
            <person name="Fitzgerald L.A."/>
            <person name="Graves M.V."/>
            <person name="Li X."/>
            <person name="Pfitzner A.J.P."/>
            <person name="Hartigan J."/>
            <person name="Van Etten J.L."/>
        </authorList>
    </citation>
    <scope>NUCLEOTIDE SEQUENCE [LARGE SCALE GENOMIC DNA]</scope>
    <source>
        <strain evidence="2 3">ATCV-1</strain>
    </source>
</reference>
<evidence type="ECO:0000313" key="2">
    <source>
        <dbReference type="EMBL" id="ABT16940.1"/>
    </source>
</evidence>
<dbReference type="GO" id="GO:0004668">
    <property type="term" value="F:protein-arginine deiminase activity"/>
    <property type="evidence" value="ECO:0007669"/>
    <property type="project" value="InterPro"/>
</dbReference>
<dbReference type="Pfam" id="PF04371">
    <property type="entry name" value="PAD_porph"/>
    <property type="match status" value="1"/>
</dbReference>
<dbReference type="Proteomes" id="UP000202420">
    <property type="component" value="Segment"/>
</dbReference>
<dbReference type="OrthoDB" id="5852at10239"/>
<dbReference type="Gene3D" id="3.75.10.10">
    <property type="entry name" value="L-arginine/glycine Amidinotransferase, Chain A"/>
    <property type="match status" value="1"/>
</dbReference>
<sequence length="362" mass="40717">MATPKQDGFRMPGEFEHHDRTFMTFPHRPDNWRNNAKNAQHAIADLAREISKHEEVVMITPREHMYTAVSLFHDTNVKITAFDSDDCWTRDTGATFVSNGNELRGISWDFNAWGGHYDGCYTSWDKDSKIAGRMCAVANASVYRTEGFVLEGGSVHVDGDGTCITTEECLLSGGRNPHLSKGDIEHMLKEHLNVDKVLWLKHGVIDDETNGHVDNMACFARPGEVILAWTDDTTHPQYERSKEAYEYLSSQTDAKGRPLKIYKLHIPNDMYVTQEESDGIVRSGHALPRNVGDRLAASYVNFVMPNGAIIFPTFGDDEYDARALETLKSIFPEREVTGLYSREILLGGGNLHCVTQQQPSVY</sequence>
<evidence type="ECO:0000313" key="3">
    <source>
        <dbReference type="Proteomes" id="UP000202420"/>
    </source>
</evidence>
<dbReference type="RefSeq" id="YP_001427287.1">
    <property type="nucleotide sequence ID" value="NC_008724.1"/>
</dbReference>
<dbReference type="EMBL" id="EF101928">
    <property type="protein sequence ID" value="ABT16940.1"/>
    <property type="molecule type" value="Genomic_DNA"/>
</dbReference>
<dbReference type="GeneID" id="5470410"/>
<dbReference type="SUPFAM" id="SSF55909">
    <property type="entry name" value="Pentein"/>
    <property type="match status" value="1"/>
</dbReference>
<gene>
    <name evidence="2" type="primary">Z806R</name>
    <name evidence="2" type="ORF">ATCV1_Z806R</name>
</gene>
<dbReference type="InterPro" id="IPR007466">
    <property type="entry name" value="Peptidyl-Arg-deiminase_porph"/>
</dbReference>
<dbReference type="NCBIfam" id="TIGR03380">
    <property type="entry name" value="agmatine_aguA"/>
    <property type="match status" value="1"/>
</dbReference>
<protein>
    <submittedName>
        <fullName evidence="2">Uncharacterized protein Z806R</fullName>
    </submittedName>
</protein>
<dbReference type="HAMAP" id="MF_01841">
    <property type="entry name" value="Agmatine_deimin"/>
    <property type="match status" value="1"/>
</dbReference>
<dbReference type="KEGG" id="vg:5470410"/>
<dbReference type="PANTHER" id="PTHR31377:SF0">
    <property type="entry name" value="AGMATINE DEIMINASE-RELATED"/>
    <property type="match status" value="1"/>
</dbReference>
<dbReference type="GO" id="GO:0047632">
    <property type="term" value="F:agmatine deiminase activity"/>
    <property type="evidence" value="ECO:0007669"/>
    <property type="project" value="InterPro"/>
</dbReference>